<keyword evidence="2" id="KW-0324">Glycolysis</keyword>
<accession>A0A914CWC2</accession>
<dbReference type="InterPro" id="IPR001672">
    <property type="entry name" value="G6P_Isomerase"/>
</dbReference>
<dbReference type="GO" id="GO:0006096">
    <property type="term" value="P:glycolytic process"/>
    <property type="evidence" value="ECO:0007669"/>
    <property type="project" value="UniProtKB-KW"/>
</dbReference>
<dbReference type="Gene3D" id="3.40.50.10490">
    <property type="entry name" value="Glucose-6-phosphate isomerase like protein, domain 1"/>
    <property type="match status" value="2"/>
</dbReference>
<dbReference type="Proteomes" id="UP000887540">
    <property type="component" value="Unplaced"/>
</dbReference>
<evidence type="ECO:0000313" key="5">
    <source>
        <dbReference type="WBParaSite" id="ACRNAN_scaffold155.g31363.t1"/>
    </source>
</evidence>
<evidence type="ECO:0000256" key="3">
    <source>
        <dbReference type="ARBA" id="ARBA00023235"/>
    </source>
</evidence>
<evidence type="ECO:0000256" key="1">
    <source>
        <dbReference type="ARBA" id="ARBA00022432"/>
    </source>
</evidence>
<dbReference type="InterPro" id="IPR046348">
    <property type="entry name" value="SIS_dom_sf"/>
</dbReference>
<sequence>MSLTQDPAFKTLQDLFEQHGKKLKLADLFAQDPNRFNKYSKSLSTPDGDLLFDFSKNLIDEQILENLLNLARSRKVEEFRAAMFSGKHINFTEDRAVLHVALRDRSSKSFTVDGQNVTNDVNNVLAHMKQFTEAVISGSWKGYTGEKITDVVNIGIGGSDLVSIYFGHFNIC</sequence>
<evidence type="ECO:0000256" key="2">
    <source>
        <dbReference type="ARBA" id="ARBA00023152"/>
    </source>
</evidence>
<reference evidence="5" key="1">
    <citation type="submission" date="2022-11" db="UniProtKB">
        <authorList>
            <consortium name="WormBaseParasite"/>
        </authorList>
    </citation>
    <scope>IDENTIFICATION</scope>
</reference>
<name>A0A914CWC2_9BILA</name>
<dbReference type="GO" id="GO:0048029">
    <property type="term" value="F:monosaccharide binding"/>
    <property type="evidence" value="ECO:0007669"/>
    <property type="project" value="TreeGrafter"/>
</dbReference>
<dbReference type="SUPFAM" id="SSF53697">
    <property type="entry name" value="SIS domain"/>
    <property type="match status" value="1"/>
</dbReference>
<keyword evidence="4" id="KW-1185">Reference proteome</keyword>
<protein>
    <submittedName>
        <fullName evidence="5">Glucose-6-phosphate isomerase</fullName>
    </submittedName>
</protein>
<proteinExistence type="predicted"/>
<organism evidence="4 5">
    <name type="scientific">Acrobeloides nanus</name>
    <dbReference type="NCBI Taxonomy" id="290746"/>
    <lineage>
        <taxon>Eukaryota</taxon>
        <taxon>Metazoa</taxon>
        <taxon>Ecdysozoa</taxon>
        <taxon>Nematoda</taxon>
        <taxon>Chromadorea</taxon>
        <taxon>Rhabditida</taxon>
        <taxon>Tylenchina</taxon>
        <taxon>Cephalobomorpha</taxon>
        <taxon>Cephaloboidea</taxon>
        <taxon>Cephalobidae</taxon>
        <taxon>Acrobeloides</taxon>
    </lineage>
</organism>
<dbReference type="WBParaSite" id="ACRNAN_scaffold155.g31363.t1">
    <property type="protein sequence ID" value="ACRNAN_scaffold155.g31363.t1"/>
    <property type="gene ID" value="ACRNAN_scaffold155.g31363"/>
</dbReference>
<evidence type="ECO:0000313" key="4">
    <source>
        <dbReference type="Proteomes" id="UP000887540"/>
    </source>
</evidence>
<keyword evidence="3" id="KW-0413">Isomerase</keyword>
<dbReference type="AlphaFoldDB" id="A0A914CWC2"/>
<keyword evidence="1" id="KW-0312">Gluconeogenesis</keyword>
<dbReference type="GO" id="GO:0051156">
    <property type="term" value="P:glucose 6-phosphate metabolic process"/>
    <property type="evidence" value="ECO:0007669"/>
    <property type="project" value="TreeGrafter"/>
</dbReference>
<dbReference type="PANTHER" id="PTHR11469">
    <property type="entry name" value="GLUCOSE-6-PHOSPHATE ISOMERASE"/>
    <property type="match status" value="1"/>
</dbReference>
<dbReference type="Pfam" id="PF00342">
    <property type="entry name" value="PGI"/>
    <property type="match status" value="1"/>
</dbReference>
<dbReference type="GO" id="GO:0006094">
    <property type="term" value="P:gluconeogenesis"/>
    <property type="evidence" value="ECO:0007669"/>
    <property type="project" value="UniProtKB-KW"/>
</dbReference>
<dbReference type="GO" id="GO:0004347">
    <property type="term" value="F:glucose-6-phosphate isomerase activity"/>
    <property type="evidence" value="ECO:0007669"/>
    <property type="project" value="InterPro"/>
</dbReference>
<dbReference type="PANTHER" id="PTHR11469:SF1">
    <property type="entry name" value="GLUCOSE-6-PHOSPHATE ISOMERASE"/>
    <property type="match status" value="1"/>
</dbReference>
<dbReference type="PROSITE" id="PS51463">
    <property type="entry name" value="P_GLUCOSE_ISOMERASE_3"/>
    <property type="match status" value="1"/>
</dbReference>
<dbReference type="GO" id="GO:0097367">
    <property type="term" value="F:carbohydrate derivative binding"/>
    <property type="evidence" value="ECO:0007669"/>
    <property type="project" value="InterPro"/>
</dbReference>
<dbReference type="GO" id="GO:0005829">
    <property type="term" value="C:cytosol"/>
    <property type="evidence" value="ECO:0007669"/>
    <property type="project" value="TreeGrafter"/>
</dbReference>